<sequence>MSEEPIFDRDAARRLAGAGQWGGLRRLLAATVDTEFGPVNARCHAHQTHGSIDDYLDEVEPARRHAAELTDAAVSAGQPAPALHDEIWFGLVTAGLRGRRYGISADLLELAVTEGIWTSRRALTQLHRDGRLVPGHGRSILQLLPHVPEDDRRRLIALASASTAAAEHDYARVYGWVDLLPHLTPEERPATTARILDELRAMDEFTFRNMLPVAAPHLSHDELRQALAAAADHHPGLWRALVAEVAPLLSWEQVLQAMETLHTLESPAWRAEVLAAFVPRLPADMRARALDDILDAAADCYEDFREQLLADIAVHLSAEQLDRAAVLAADSAYLVSRARMLAVLVPHAPDRWLPQLFSTALETADEQARAHLLAALVPRLPDAPRRKALASASALAGPWARAQLLTALVPHLPDGTRGIVIDRALAAAAAVGGPWRGTVLRALIPYLSPERLDSWLDTALAEMAASPDAVDLQLIAEHLADRHWPSVFTAVTAAGHDPKRLLHAFVPHLPDDQLESALSLATTILRGHELQAVMTALAPRLPPERRVAVLRKALADATVVIGDANERAPVLAALVPHLPADRLPEVLAAGAALSDPSHRAEVLVEVALRLPAALPQALDAVLAVKFPARRAALLTLLAPHLPADLLRRAGPAPLAPAGDREHDVAVAFEEAIAAQRAYALRDNLPPLLPQLSADQLERAHATVLALDSAADRARMLTALVPWLPVDRRVGALREALDAAGEIVDTPWRICTLAGLAPLLPVADRDLLVADALALTLSTAVAEHSRPQTLVALGPVLSEAQLDRAMAAAVAFDDGNRRRQAMDGLASHLPPPLVTRYAGVAARDTFTMTAMARRASAIVTAEPGQAHVALAVLRAGLAASERRIAYAALAELTGFVAAVTDGDLGPTLDAVLQTAAWWR</sequence>
<reference evidence="1 2" key="1">
    <citation type="journal article" date="2019" name="Int. J. Syst. Evol. Microbiol.">
        <title>The Global Catalogue of Microorganisms (GCM) 10K type strain sequencing project: providing services to taxonomists for standard genome sequencing and annotation.</title>
        <authorList>
            <consortium name="The Broad Institute Genomics Platform"/>
            <consortium name="The Broad Institute Genome Sequencing Center for Infectious Disease"/>
            <person name="Wu L."/>
            <person name="Ma J."/>
        </authorList>
    </citation>
    <scope>NUCLEOTIDE SEQUENCE [LARGE SCALE GENOMIC DNA]</scope>
    <source>
        <strain evidence="1 2">JCM 15933</strain>
    </source>
</reference>
<evidence type="ECO:0008006" key="3">
    <source>
        <dbReference type="Google" id="ProtNLM"/>
    </source>
</evidence>
<dbReference type="EMBL" id="BAAAQD010000023">
    <property type="protein sequence ID" value="GAA1553283.1"/>
    <property type="molecule type" value="Genomic_DNA"/>
</dbReference>
<dbReference type="RefSeq" id="WP_344509956.1">
    <property type="nucleotide sequence ID" value="NZ_BAAAQD010000023.1"/>
</dbReference>
<protein>
    <recommendedName>
        <fullName evidence="3">HEAT repeat protein</fullName>
    </recommendedName>
</protein>
<accession>A0ABN2C6M9</accession>
<organism evidence="1 2">
    <name type="scientific">Dactylosporangium maewongense</name>
    <dbReference type="NCBI Taxonomy" id="634393"/>
    <lineage>
        <taxon>Bacteria</taxon>
        <taxon>Bacillati</taxon>
        <taxon>Actinomycetota</taxon>
        <taxon>Actinomycetes</taxon>
        <taxon>Micromonosporales</taxon>
        <taxon>Micromonosporaceae</taxon>
        <taxon>Dactylosporangium</taxon>
    </lineage>
</organism>
<dbReference type="Proteomes" id="UP001501470">
    <property type="component" value="Unassembled WGS sequence"/>
</dbReference>
<proteinExistence type="predicted"/>
<name>A0ABN2C6M9_9ACTN</name>
<comment type="caution">
    <text evidence="1">The sequence shown here is derived from an EMBL/GenBank/DDBJ whole genome shotgun (WGS) entry which is preliminary data.</text>
</comment>
<evidence type="ECO:0000313" key="1">
    <source>
        <dbReference type="EMBL" id="GAA1553283.1"/>
    </source>
</evidence>
<evidence type="ECO:0000313" key="2">
    <source>
        <dbReference type="Proteomes" id="UP001501470"/>
    </source>
</evidence>
<keyword evidence="2" id="KW-1185">Reference proteome</keyword>
<gene>
    <name evidence="1" type="ORF">GCM10009827_087490</name>
</gene>